<dbReference type="OrthoDB" id="1467713at2"/>
<gene>
    <name evidence="1" type="ORF">BFP71_09155</name>
</gene>
<comment type="caution">
    <text evidence="1">The sequence shown here is derived from an EMBL/GenBank/DDBJ whole genome shotgun (WGS) entry which is preliminary data.</text>
</comment>
<keyword evidence="2" id="KW-1185">Reference proteome</keyword>
<dbReference type="EMBL" id="MDGQ01000005">
    <property type="protein sequence ID" value="OEK05512.1"/>
    <property type="molecule type" value="Genomic_DNA"/>
</dbReference>
<organism evidence="1 2">
    <name type="scientific">Roseivirga misakiensis</name>
    <dbReference type="NCBI Taxonomy" id="1563681"/>
    <lineage>
        <taxon>Bacteria</taxon>
        <taxon>Pseudomonadati</taxon>
        <taxon>Bacteroidota</taxon>
        <taxon>Cytophagia</taxon>
        <taxon>Cytophagales</taxon>
        <taxon>Roseivirgaceae</taxon>
        <taxon>Roseivirga</taxon>
    </lineage>
</organism>
<dbReference type="Proteomes" id="UP000095552">
    <property type="component" value="Unassembled WGS sequence"/>
</dbReference>
<protein>
    <submittedName>
        <fullName evidence="1">Uncharacterized protein</fullName>
    </submittedName>
</protein>
<evidence type="ECO:0000313" key="2">
    <source>
        <dbReference type="Proteomes" id="UP000095552"/>
    </source>
</evidence>
<dbReference type="RefSeq" id="WP_069837015.1">
    <property type="nucleotide sequence ID" value="NZ_MDGQ01000005.1"/>
</dbReference>
<sequence length="77" mass="8974">MRIVKEIEGKPCKITVFSWNGKYIIKLEKGPFEQTFKVSEFDFMEDEIDDILNEEFLADAITRFSAMALSLKKATDY</sequence>
<accession>A0A1E5T2C0</accession>
<evidence type="ECO:0000313" key="1">
    <source>
        <dbReference type="EMBL" id="OEK05512.1"/>
    </source>
</evidence>
<name>A0A1E5T2C0_9BACT</name>
<reference evidence="1 2" key="1">
    <citation type="submission" date="2016-08" db="EMBL/GenBank/DDBJ databases">
        <title>Draft genome of Fabibacter sp. strain SK-8.</title>
        <authorList>
            <person name="Wong S.-K."/>
            <person name="Hamasaki K."/>
            <person name="Yoshizawa S."/>
        </authorList>
    </citation>
    <scope>NUCLEOTIDE SEQUENCE [LARGE SCALE GENOMIC DNA]</scope>
    <source>
        <strain evidence="1 2">SK-8</strain>
    </source>
</reference>
<dbReference type="AlphaFoldDB" id="A0A1E5T2C0"/>
<dbReference type="STRING" id="1563681.BFP71_09155"/>
<proteinExistence type="predicted"/>